<protein>
    <submittedName>
        <fullName evidence="3">Uncharacterized protein</fullName>
    </submittedName>
</protein>
<proteinExistence type="predicted"/>
<evidence type="ECO:0000313" key="3">
    <source>
        <dbReference type="WBParaSite" id="L893_g31147.t1"/>
    </source>
</evidence>
<accession>A0A1I7ZYW5</accession>
<evidence type="ECO:0000256" key="1">
    <source>
        <dbReference type="SAM" id="SignalP"/>
    </source>
</evidence>
<evidence type="ECO:0000313" key="2">
    <source>
        <dbReference type="Proteomes" id="UP000095287"/>
    </source>
</evidence>
<dbReference type="WBParaSite" id="L893_g31147.t1">
    <property type="protein sequence ID" value="L893_g31147.t1"/>
    <property type="gene ID" value="L893_g31147"/>
</dbReference>
<dbReference type="AlphaFoldDB" id="A0A1I7ZYW5"/>
<feature type="signal peptide" evidence="1">
    <location>
        <begin position="1"/>
        <end position="21"/>
    </location>
</feature>
<organism evidence="2 3">
    <name type="scientific">Steinernema glaseri</name>
    <dbReference type="NCBI Taxonomy" id="37863"/>
    <lineage>
        <taxon>Eukaryota</taxon>
        <taxon>Metazoa</taxon>
        <taxon>Ecdysozoa</taxon>
        <taxon>Nematoda</taxon>
        <taxon>Chromadorea</taxon>
        <taxon>Rhabditida</taxon>
        <taxon>Tylenchina</taxon>
        <taxon>Panagrolaimomorpha</taxon>
        <taxon>Strongyloidoidea</taxon>
        <taxon>Steinernematidae</taxon>
        <taxon>Steinernema</taxon>
    </lineage>
</organism>
<keyword evidence="1" id="KW-0732">Signal</keyword>
<sequence>MMFGYIQVVLLVVLFLSLSESFFVPSSTLESGRNKRQAASRTEERFNDWAEKEFKAEAAEAKDALKKRLEREGVANIIARLNGRK</sequence>
<dbReference type="Proteomes" id="UP000095287">
    <property type="component" value="Unplaced"/>
</dbReference>
<name>A0A1I7ZYW5_9BILA</name>
<keyword evidence="2" id="KW-1185">Reference proteome</keyword>
<feature type="chain" id="PRO_5009314082" evidence="1">
    <location>
        <begin position="22"/>
        <end position="85"/>
    </location>
</feature>
<reference evidence="3" key="1">
    <citation type="submission" date="2016-11" db="UniProtKB">
        <authorList>
            <consortium name="WormBaseParasite"/>
        </authorList>
    </citation>
    <scope>IDENTIFICATION</scope>
</reference>